<dbReference type="InterPro" id="IPR003593">
    <property type="entry name" value="AAA+_ATPase"/>
</dbReference>
<accession>A0A921EAA1</accession>
<evidence type="ECO:0000256" key="1">
    <source>
        <dbReference type="ARBA" id="ARBA00022741"/>
    </source>
</evidence>
<feature type="domain" description="ABC transporter" evidence="3">
    <location>
        <begin position="265"/>
        <end position="479"/>
    </location>
</feature>
<keyword evidence="1" id="KW-0547">Nucleotide-binding</keyword>
<evidence type="ECO:0000313" key="4">
    <source>
        <dbReference type="EMBL" id="HJE40114.1"/>
    </source>
</evidence>
<dbReference type="PROSITE" id="PS50893">
    <property type="entry name" value="ABC_TRANSPORTER_2"/>
    <property type="match status" value="2"/>
</dbReference>
<feature type="domain" description="ABC transporter" evidence="3">
    <location>
        <begin position="6"/>
        <end position="249"/>
    </location>
</feature>
<comment type="caution">
    <text evidence="4">The sequence shown here is derived from an EMBL/GenBank/DDBJ whole genome shotgun (WGS) entry which is preliminary data.</text>
</comment>
<dbReference type="AlphaFoldDB" id="A0A921EAA1"/>
<organism evidence="4 5">
    <name type="scientific">Candidatus Amulumruptor caecigallinarius</name>
    <dbReference type="NCBI Taxonomy" id="2109911"/>
    <lineage>
        <taxon>Bacteria</taxon>
        <taxon>Pseudomonadati</taxon>
        <taxon>Bacteroidota</taxon>
        <taxon>Bacteroidia</taxon>
        <taxon>Bacteroidales</taxon>
        <taxon>Muribaculaceae</taxon>
        <taxon>Candidatus Amulumruptor</taxon>
    </lineage>
</organism>
<dbReference type="InterPro" id="IPR027417">
    <property type="entry name" value="P-loop_NTPase"/>
</dbReference>
<proteinExistence type="predicted"/>
<sequence length="482" mass="53979">MPSSPLKAAQLIGLRSPLLKYTGVTIANPHRTVIPEGLTVVIGPNGAGKTSLAKIIERGWNFATNDIVSPRGRLNVRYVEFSDIHSLAGFKAEYYQQRYESGMNGEVPTVREVMGDRLDQPAWQRFAEKMQLRGYEDKPVNGLSSGELRKVLIINQLLDTPDLLILDNPYIGLDVEARRELDAAMESITASSATSIMMLLCNVNEIPPFTNAIIPVKHLTLLPTVGYDRRDSLNGLFDYTVADEARLPLRDDDGIDMPQPGSVIVDMRHCRISYGKTVIMDDISWTIRMGEHWILSGPNGAGKSTLLSLIHADNPQGYSNDLSLFGRRRGTGESIWDIKRRIGYVSPEMHLYFNGGHSLGLHVIAQGLNDTVGQYKKLTQQQLDLAARWMDYLHISHLADRPFRTMSAGEQRLLLLARTLIKNPPLLILDEPLHGLDQACKRAIRQTIDRLASARLFSLIYVTHRIEEAPPTATLHKHLTRR</sequence>
<dbReference type="PROSITE" id="PS00211">
    <property type="entry name" value="ABC_TRANSPORTER_1"/>
    <property type="match status" value="2"/>
</dbReference>
<evidence type="ECO:0000256" key="2">
    <source>
        <dbReference type="ARBA" id="ARBA00022840"/>
    </source>
</evidence>
<gene>
    <name evidence="4" type="ORF">K8V47_10230</name>
</gene>
<reference evidence="4" key="2">
    <citation type="submission" date="2021-09" db="EMBL/GenBank/DDBJ databases">
        <authorList>
            <person name="Gilroy R."/>
        </authorList>
    </citation>
    <scope>NUCLEOTIDE SEQUENCE</scope>
    <source>
        <strain evidence="4">4100</strain>
    </source>
</reference>
<dbReference type="SUPFAM" id="SSF52540">
    <property type="entry name" value="P-loop containing nucleoside triphosphate hydrolases"/>
    <property type="match status" value="2"/>
</dbReference>
<dbReference type="GO" id="GO:0005524">
    <property type="term" value="F:ATP binding"/>
    <property type="evidence" value="ECO:0007669"/>
    <property type="project" value="UniProtKB-KW"/>
</dbReference>
<evidence type="ECO:0000313" key="5">
    <source>
        <dbReference type="Proteomes" id="UP000711407"/>
    </source>
</evidence>
<dbReference type="Gene3D" id="3.40.50.300">
    <property type="entry name" value="P-loop containing nucleotide triphosphate hydrolases"/>
    <property type="match status" value="2"/>
</dbReference>
<dbReference type="EMBL" id="DYXT01000056">
    <property type="protein sequence ID" value="HJE40114.1"/>
    <property type="molecule type" value="Genomic_DNA"/>
</dbReference>
<dbReference type="SMART" id="SM00382">
    <property type="entry name" value="AAA"/>
    <property type="match status" value="2"/>
</dbReference>
<protein>
    <submittedName>
        <fullName evidence="4">ATP-binding cassette domain-containing protein</fullName>
    </submittedName>
</protein>
<dbReference type="Pfam" id="PF00005">
    <property type="entry name" value="ABC_tran"/>
    <property type="match status" value="2"/>
</dbReference>
<evidence type="ECO:0000259" key="3">
    <source>
        <dbReference type="PROSITE" id="PS50893"/>
    </source>
</evidence>
<name>A0A921EAA1_9BACT</name>
<dbReference type="PANTHER" id="PTHR43158:SF2">
    <property type="entry name" value="SKFA PEPTIDE EXPORT ATP-BINDING PROTEIN SKFE"/>
    <property type="match status" value="1"/>
</dbReference>
<keyword evidence="2 4" id="KW-0067">ATP-binding</keyword>
<dbReference type="PANTHER" id="PTHR43158">
    <property type="entry name" value="SKFA PEPTIDE EXPORT ATP-BINDING PROTEIN SKFE"/>
    <property type="match status" value="1"/>
</dbReference>
<dbReference type="InterPro" id="IPR017871">
    <property type="entry name" value="ABC_transporter-like_CS"/>
</dbReference>
<dbReference type="GO" id="GO:0016887">
    <property type="term" value="F:ATP hydrolysis activity"/>
    <property type="evidence" value="ECO:0007669"/>
    <property type="project" value="InterPro"/>
</dbReference>
<dbReference type="InterPro" id="IPR003439">
    <property type="entry name" value="ABC_transporter-like_ATP-bd"/>
</dbReference>
<reference evidence="4" key="1">
    <citation type="journal article" date="2021" name="PeerJ">
        <title>Extensive microbial diversity within the chicken gut microbiome revealed by metagenomics and culture.</title>
        <authorList>
            <person name="Gilroy R."/>
            <person name="Ravi A."/>
            <person name="Getino M."/>
            <person name="Pursley I."/>
            <person name="Horton D.L."/>
            <person name="Alikhan N.F."/>
            <person name="Baker D."/>
            <person name="Gharbi K."/>
            <person name="Hall N."/>
            <person name="Watson M."/>
            <person name="Adriaenssens E.M."/>
            <person name="Foster-Nyarko E."/>
            <person name="Jarju S."/>
            <person name="Secka A."/>
            <person name="Antonio M."/>
            <person name="Oren A."/>
            <person name="Chaudhuri R.R."/>
            <person name="La Ragione R."/>
            <person name="Hildebrand F."/>
            <person name="Pallen M.J."/>
        </authorList>
    </citation>
    <scope>NUCLEOTIDE SEQUENCE</scope>
    <source>
        <strain evidence="4">4100</strain>
    </source>
</reference>
<dbReference type="Proteomes" id="UP000711407">
    <property type="component" value="Unassembled WGS sequence"/>
</dbReference>